<dbReference type="EMBL" id="JAGUCO010000011">
    <property type="protein sequence ID" value="MBS2099451.1"/>
    <property type="molecule type" value="Genomic_DNA"/>
</dbReference>
<evidence type="ECO:0000256" key="1">
    <source>
        <dbReference type="SAM" id="SignalP"/>
    </source>
</evidence>
<evidence type="ECO:0000259" key="2">
    <source>
        <dbReference type="Pfam" id="PF18990"/>
    </source>
</evidence>
<sequence length="447" mass="50649">MKKTLIILLAAFFSAYAYAQVYQGVHTSCYYPLQNIYNQPADLIFSNYKWNINVLSPQVSLVNNIAFNESDFLKALGRVGFNDLKYFLASDQTLLLATGHMMLPSVSYRINSKHAVAFSTNLRVDGIYKSSNDEITNLFRGYDNPDILNDLSDEHFQSVVNQWMEYSLSWSGILWDKGEHIVSGGANLKYLVGGGSGYVDLDGIKVMYGKEKIDYFEVNVSYAINNNLRETIDDGKVDLFGDNGLGIDLGVAYRYKPEGEVNIPYKYKLGLLIGDLGYIKHSKDVERSTFKVSVHDVPYSRFEGIESFEALVDSLHNSVDIQEINSKAYRMNLSTTFAVTADYCFHPNWYINGLISYQPGYYQNLLNVVNNNIWKVNLTPRFENKTWGAYLPITSSTIVTKVGLAMRWKYLFIGSSTFVSNLFKPEAGRGEMYFGINIPIGKLDDNY</sequence>
<protein>
    <recommendedName>
        <fullName evidence="2">DUF5723 domain-containing protein</fullName>
    </recommendedName>
</protein>
<accession>A0ABS5JYG5</accession>
<dbReference type="InterPro" id="IPR043781">
    <property type="entry name" value="DUF5723"/>
</dbReference>
<evidence type="ECO:0000313" key="3">
    <source>
        <dbReference type="EMBL" id="MBS2099451.1"/>
    </source>
</evidence>
<dbReference type="RefSeq" id="WP_212216693.1">
    <property type="nucleotide sequence ID" value="NZ_JAGUCO010000011.1"/>
</dbReference>
<gene>
    <name evidence="3" type="ORF">KEM10_14240</name>
</gene>
<proteinExistence type="predicted"/>
<evidence type="ECO:0000313" key="4">
    <source>
        <dbReference type="Proteomes" id="UP000708576"/>
    </source>
</evidence>
<reference evidence="3 4" key="1">
    <citation type="journal article" date="2015" name="Int. J. Syst. Evol. Microbiol.">
        <title>Carboxylicivirga linearis sp. nov., isolated from a sea cucumber culture pond.</title>
        <authorList>
            <person name="Wang F.Q."/>
            <person name="Zhou Y.X."/>
            <person name="Lin X.Z."/>
            <person name="Chen G.J."/>
            <person name="Du Z.J."/>
        </authorList>
    </citation>
    <scope>NUCLEOTIDE SEQUENCE [LARGE SCALE GENOMIC DNA]</scope>
    <source>
        <strain evidence="3 4">FB218</strain>
    </source>
</reference>
<dbReference type="Proteomes" id="UP000708576">
    <property type="component" value="Unassembled WGS sequence"/>
</dbReference>
<feature type="chain" id="PRO_5047133344" description="DUF5723 domain-containing protein" evidence="1">
    <location>
        <begin position="20"/>
        <end position="447"/>
    </location>
</feature>
<organism evidence="3 4">
    <name type="scientific">Carboxylicivirga linearis</name>
    <dbReference type="NCBI Taxonomy" id="1628157"/>
    <lineage>
        <taxon>Bacteria</taxon>
        <taxon>Pseudomonadati</taxon>
        <taxon>Bacteroidota</taxon>
        <taxon>Bacteroidia</taxon>
        <taxon>Marinilabiliales</taxon>
        <taxon>Marinilabiliaceae</taxon>
        <taxon>Carboxylicivirga</taxon>
    </lineage>
</organism>
<keyword evidence="4" id="KW-1185">Reference proteome</keyword>
<keyword evidence="1" id="KW-0732">Signal</keyword>
<comment type="caution">
    <text evidence="3">The sequence shown here is derived from an EMBL/GenBank/DDBJ whole genome shotgun (WGS) entry which is preliminary data.</text>
</comment>
<feature type="signal peptide" evidence="1">
    <location>
        <begin position="1"/>
        <end position="19"/>
    </location>
</feature>
<feature type="domain" description="DUF5723" evidence="2">
    <location>
        <begin position="45"/>
        <end position="415"/>
    </location>
</feature>
<name>A0ABS5JYG5_9BACT</name>
<dbReference type="Pfam" id="PF18990">
    <property type="entry name" value="DUF5723"/>
    <property type="match status" value="1"/>
</dbReference>